<keyword evidence="7" id="KW-0963">Cytoplasm</keyword>
<evidence type="ECO:0000313" key="9">
    <source>
        <dbReference type="EMBL" id="MDP5308341.1"/>
    </source>
</evidence>
<evidence type="ECO:0000313" key="10">
    <source>
        <dbReference type="Proteomes" id="UP001224997"/>
    </source>
</evidence>
<keyword evidence="4 7" id="KW-0249">Electron transport</keyword>
<dbReference type="CDD" id="cd03418">
    <property type="entry name" value="GRX_GRXb_1_3_like"/>
    <property type="match status" value="1"/>
</dbReference>
<evidence type="ECO:0000259" key="8">
    <source>
        <dbReference type="Pfam" id="PF00462"/>
    </source>
</evidence>
<dbReference type="InterPro" id="IPR002109">
    <property type="entry name" value="Glutaredoxin"/>
</dbReference>
<keyword evidence="10" id="KW-1185">Reference proteome</keyword>
<protein>
    <recommendedName>
        <fullName evidence="7">Glutaredoxin</fullName>
    </recommendedName>
</protein>
<reference evidence="9 10" key="1">
    <citation type="submission" date="2023-08" db="EMBL/GenBank/DDBJ databases">
        <authorList>
            <person name="Park J.-S."/>
        </authorList>
    </citation>
    <scope>NUCLEOTIDE SEQUENCE [LARGE SCALE GENOMIC DNA]</scope>
    <source>
        <strain evidence="9 10">2205BS29-5</strain>
    </source>
</reference>
<keyword evidence="3 7" id="KW-0813">Transport</keyword>
<evidence type="ECO:0000256" key="5">
    <source>
        <dbReference type="ARBA" id="ARBA00023157"/>
    </source>
</evidence>
<evidence type="ECO:0000256" key="4">
    <source>
        <dbReference type="ARBA" id="ARBA00022982"/>
    </source>
</evidence>
<organism evidence="9 10">
    <name type="scientific">Paracoccus spongiarum</name>
    <dbReference type="NCBI Taxonomy" id="3064387"/>
    <lineage>
        <taxon>Bacteria</taxon>
        <taxon>Pseudomonadati</taxon>
        <taxon>Pseudomonadota</taxon>
        <taxon>Alphaproteobacteria</taxon>
        <taxon>Rhodobacterales</taxon>
        <taxon>Paracoccaceae</taxon>
        <taxon>Paracoccus</taxon>
    </lineage>
</organism>
<proteinExistence type="inferred from homology"/>
<evidence type="ECO:0000256" key="1">
    <source>
        <dbReference type="ARBA" id="ARBA00002549"/>
    </source>
</evidence>
<dbReference type="PROSITE" id="PS00195">
    <property type="entry name" value="GLUTAREDOXIN_1"/>
    <property type="match status" value="1"/>
</dbReference>
<dbReference type="PROSITE" id="PS51354">
    <property type="entry name" value="GLUTAREDOXIN_2"/>
    <property type="match status" value="1"/>
</dbReference>
<evidence type="ECO:0000256" key="6">
    <source>
        <dbReference type="ARBA" id="ARBA00023284"/>
    </source>
</evidence>
<dbReference type="NCBIfam" id="TIGR02181">
    <property type="entry name" value="GRX_bact"/>
    <property type="match status" value="1"/>
</dbReference>
<keyword evidence="5" id="KW-1015">Disulfide bond</keyword>
<dbReference type="PANTHER" id="PTHR45694">
    <property type="entry name" value="GLUTAREDOXIN 2"/>
    <property type="match status" value="1"/>
</dbReference>
<evidence type="ECO:0000256" key="3">
    <source>
        <dbReference type="ARBA" id="ARBA00022448"/>
    </source>
</evidence>
<dbReference type="PANTHER" id="PTHR45694:SF18">
    <property type="entry name" value="GLUTAREDOXIN-1-RELATED"/>
    <property type="match status" value="1"/>
</dbReference>
<evidence type="ECO:0000256" key="2">
    <source>
        <dbReference type="ARBA" id="ARBA00007787"/>
    </source>
</evidence>
<name>A0ABT9JH13_9RHOB</name>
<comment type="function">
    <text evidence="1 7">Has a glutathione-disulfide oxidoreductase activity in the presence of NADPH and glutathione reductase. Reduces low molecular weight disulfides and proteins.</text>
</comment>
<comment type="similarity">
    <text evidence="2 7">Belongs to the glutaredoxin family.</text>
</comment>
<dbReference type="Pfam" id="PF00462">
    <property type="entry name" value="Glutaredoxin"/>
    <property type="match status" value="1"/>
</dbReference>
<dbReference type="InterPro" id="IPR011767">
    <property type="entry name" value="GLR_AS"/>
</dbReference>
<dbReference type="InterPro" id="IPR014025">
    <property type="entry name" value="Glutaredoxin_subgr"/>
</dbReference>
<keyword evidence="6 7" id="KW-0676">Redox-active center</keyword>
<comment type="caution">
    <text evidence="9">The sequence shown here is derived from an EMBL/GenBank/DDBJ whole genome shotgun (WGS) entry which is preliminary data.</text>
</comment>
<dbReference type="EMBL" id="JAVAMQ010000015">
    <property type="protein sequence ID" value="MDP5308341.1"/>
    <property type="molecule type" value="Genomic_DNA"/>
</dbReference>
<dbReference type="InterPro" id="IPR036249">
    <property type="entry name" value="Thioredoxin-like_sf"/>
</dbReference>
<sequence>MTATPTIVIYATRSCPFCIQAKSLLREKGVAFEEIDVGAEPQRRAEMMQRARGRRTVPQIFVGDVHVGGCDDLYALDRSGRLDPLLAGSAG</sequence>
<gene>
    <name evidence="9" type="primary">grxC</name>
    <name evidence="9" type="ORF">Q5Y72_14745</name>
</gene>
<dbReference type="Gene3D" id="3.40.30.10">
    <property type="entry name" value="Glutaredoxin"/>
    <property type="match status" value="1"/>
</dbReference>
<dbReference type="RefSeq" id="WP_305964187.1">
    <property type="nucleotide sequence ID" value="NZ_JAVAMQ010000015.1"/>
</dbReference>
<dbReference type="SUPFAM" id="SSF52833">
    <property type="entry name" value="Thioredoxin-like"/>
    <property type="match status" value="1"/>
</dbReference>
<dbReference type="Proteomes" id="UP001224997">
    <property type="component" value="Unassembled WGS sequence"/>
</dbReference>
<dbReference type="InterPro" id="IPR011900">
    <property type="entry name" value="GRX_bact"/>
</dbReference>
<accession>A0ABT9JH13</accession>
<dbReference type="PRINTS" id="PR00160">
    <property type="entry name" value="GLUTAREDOXIN"/>
</dbReference>
<evidence type="ECO:0000256" key="7">
    <source>
        <dbReference type="RuleBase" id="RU364065"/>
    </source>
</evidence>
<feature type="domain" description="Glutaredoxin" evidence="8">
    <location>
        <begin position="7"/>
        <end position="67"/>
    </location>
</feature>